<feature type="coiled-coil region" evidence="1">
    <location>
        <begin position="95"/>
        <end position="133"/>
    </location>
</feature>
<dbReference type="Gene3D" id="3.60.10.10">
    <property type="entry name" value="Endonuclease/exonuclease/phosphatase"/>
    <property type="match status" value="1"/>
</dbReference>
<reference evidence="3 4" key="1">
    <citation type="journal article" date="2018" name="Genome Res.">
        <title>The genomic architecture and molecular evolution of ant odorant receptors.</title>
        <authorList>
            <person name="McKenzie S.K."/>
            <person name="Kronauer D.J.C."/>
        </authorList>
    </citation>
    <scope>NUCLEOTIDE SEQUENCE [LARGE SCALE GENOMIC DNA]</scope>
    <source>
        <strain evidence="3">Clonal line C1</strain>
    </source>
</reference>
<dbReference type="Proteomes" id="UP000279307">
    <property type="component" value="Chromosome 7"/>
</dbReference>
<evidence type="ECO:0000313" key="3">
    <source>
        <dbReference type="EMBL" id="RLU20279.1"/>
    </source>
</evidence>
<evidence type="ECO:0000313" key="4">
    <source>
        <dbReference type="Proteomes" id="UP000279307"/>
    </source>
</evidence>
<dbReference type="InterPro" id="IPR036691">
    <property type="entry name" value="Endo/exonu/phosph_ase_sf"/>
</dbReference>
<name>A0A3L8DK48_OOCBI</name>
<dbReference type="InterPro" id="IPR005135">
    <property type="entry name" value="Endo/exonuclease/phosphatase"/>
</dbReference>
<proteinExistence type="predicted"/>
<dbReference type="AlphaFoldDB" id="A0A3L8DK48"/>
<evidence type="ECO:0000256" key="1">
    <source>
        <dbReference type="SAM" id="Coils"/>
    </source>
</evidence>
<keyword evidence="1" id="KW-0175">Coiled coil</keyword>
<sequence>MEEKSTKIVEYAIQNKFLKLNNNEDYWYRNYWGGPRTNKRGSILEGMLAALDFRVLNIGNTPTCVRPQGMSIVDLSLASPALASICRGWRVLDDVESLSDHRRRSELEVEELHEAYRLARNRLRDKIRRAKAESWSELIRDVNRDPWGLPYKLVLGKFRCSSPALSETLSLDVLENLISSLFPEGEKHDPAALWRDWNAFREADAVSVQKGSVLGPLLWNIAFDFVIEMRAKPGCTILCYADDIFVLAEAKTIDEALI</sequence>
<dbReference type="SUPFAM" id="SSF56219">
    <property type="entry name" value="DNase I-like"/>
    <property type="match status" value="1"/>
</dbReference>
<dbReference type="OrthoDB" id="7554610at2759"/>
<feature type="domain" description="Endonuclease/exonuclease/phosphatase" evidence="2">
    <location>
        <begin position="31"/>
        <end position="102"/>
    </location>
</feature>
<protein>
    <recommendedName>
        <fullName evidence="2">Endonuclease/exonuclease/phosphatase domain-containing protein</fullName>
    </recommendedName>
</protein>
<dbReference type="EMBL" id="QOIP01000007">
    <property type="protein sequence ID" value="RLU20279.1"/>
    <property type="molecule type" value="Genomic_DNA"/>
</dbReference>
<gene>
    <name evidence="3" type="ORF">DMN91_006886</name>
</gene>
<evidence type="ECO:0000259" key="2">
    <source>
        <dbReference type="Pfam" id="PF14529"/>
    </source>
</evidence>
<accession>A0A3L8DK48</accession>
<dbReference type="GO" id="GO:0003824">
    <property type="term" value="F:catalytic activity"/>
    <property type="evidence" value="ECO:0007669"/>
    <property type="project" value="InterPro"/>
</dbReference>
<dbReference type="Pfam" id="PF14529">
    <property type="entry name" value="Exo_endo_phos_2"/>
    <property type="match status" value="1"/>
</dbReference>
<organism evidence="3 4">
    <name type="scientific">Ooceraea biroi</name>
    <name type="common">Clonal raider ant</name>
    <name type="synonym">Cerapachys biroi</name>
    <dbReference type="NCBI Taxonomy" id="2015173"/>
    <lineage>
        <taxon>Eukaryota</taxon>
        <taxon>Metazoa</taxon>
        <taxon>Ecdysozoa</taxon>
        <taxon>Arthropoda</taxon>
        <taxon>Hexapoda</taxon>
        <taxon>Insecta</taxon>
        <taxon>Pterygota</taxon>
        <taxon>Neoptera</taxon>
        <taxon>Endopterygota</taxon>
        <taxon>Hymenoptera</taxon>
        <taxon>Apocrita</taxon>
        <taxon>Aculeata</taxon>
        <taxon>Formicoidea</taxon>
        <taxon>Formicidae</taxon>
        <taxon>Dorylinae</taxon>
        <taxon>Ooceraea</taxon>
    </lineage>
</organism>
<comment type="caution">
    <text evidence="3">The sequence shown here is derived from an EMBL/GenBank/DDBJ whole genome shotgun (WGS) entry which is preliminary data.</text>
</comment>